<proteinExistence type="predicted"/>
<name>A0ABS8SI76_DATST</name>
<evidence type="ECO:0000313" key="2">
    <source>
        <dbReference type="Proteomes" id="UP000823775"/>
    </source>
</evidence>
<evidence type="ECO:0000313" key="1">
    <source>
        <dbReference type="EMBL" id="MCD7458588.1"/>
    </source>
</evidence>
<gene>
    <name evidence="1" type="ORF">HAX54_038623</name>
</gene>
<accession>A0ABS8SI76</accession>
<reference evidence="1 2" key="1">
    <citation type="journal article" date="2021" name="BMC Genomics">
        <title>Datura genome reveals duplications of psychoactive alkaloid biosynthetic genes and high mutation rate following tissue culture.</title>
        <authorList>
            <person name="Rajewski A."/>
            <person name="Carter-House D."/>
            <person name="Stajich J."/>
            <person name="Litt A."/>
        </authorList>
    </citation>
    <scope>NUCLEOTIDE SEQUENCE [LARGE SCALE GENOMIC DNA]</scope>
    <source>
        <strain evidence="1">AR-01</strain>
    </source>
</reference>
<keyword evidence="2" id="KW-1185">Reference proteome</keyword>
<comment type="caution">
    <text evidence="1">The sequence shown here is derived from an EMBL/GenBank/DDBJ whole genome shotgun (WGS) entry which is preliminary data.</text>
</comment>
<dbReference type="Proteomes" id="UP000823775">
    <property type="component" value="Unassembled WGS sequence"/>
</dbReference>
<sequence length="100" mass="11405">MDSSGSREKVLPTGCCVVIRKSFGHRIFKGSSDPNGWIYYLVRRRGMPMGSYRCALDQHSMVEEHNLCITNETLQASVAYLETDMAQVRELCRRDDMDIA</sequence>
<dbReference type="EMBL" id="JACEIK010000528">
    <property type="protein sequence ID" value="MCD7458588.1"/>
    <property type="molecule type" value="Genomic_DNA"/>
</dbReference>
<protein>
    <submittedName>
        <fullName evidence="1">Uncharacterized protein</fullName>
    </submittedName>
</protein>
<organism evidence="1 2">
    <name type="scientific">Datura stramonium</name>
    <name type="common">Jimsonweed</name>
    <name type="synonym">Common thornapple</name>
    <dbReference type="NCBI Taxonomy" id="4076"/>
    <lineage>
        <taxon>Eukaryota</taxon>
        <taxon>Viridiplantae</taxon>
        <taxon>Streptophyta</taxon>
        <taxon>Embryophyta</taxon>
        <taxon>Tracheophyta</taxon>
        <taxon>Spermatophyta</taxon>
        <taxon>Magnoliopsida</taxon>
        <taxon>eudicotyledons</taxon>
        <taxon>Gunneridae</taxon>
        <taxon>Pentapetalae</taxon>
        <taxon>asterids</taxon>
        <taxon>lamiids</taxon>
        <taxon>Solanales</taxon>
        <taxon>Solanaceae</taxon>
        <taxon>Solanoideae</taxon>
        <taxon>Datureae</taxon>
        <taxon>Datura</taxon>
    </lineage>
</organism>